<feature type="region of interest" description="Disordered" evidence="1">
    <location>
        <begin position="180"/>
        <end position="204"/>
    </location>
</feature>
<dbReference type="Pfam" id="PF00582">
    <property type="entry name" value="Usp"/>
    <property type="match status" value="1"/>
</dbReference>
<sequence length="204" mass="22781">MRERDVGRVVVGVEDTLAGLRALREAVELARGHGMEVRAVRSYQTPQEPGGLWWYPPLGPHSFPADDDLREMLRRDATTAVVRAFELAMGGVPRDVVVRVEPDDVPLCRALPAVAHREDDILVVAASRRSRWWCRQGGSLPRRCLRCAVCPVLVVPVPQAARELGGGWRPRRRLRRRRELADLLGGRAPTERRRTEPGTGPEPG</sequence>
<dbReference type="RefSeq" id="WP_111498924.1">
    <property type="nucleotide sequence ID" value="NZ_QKYN01000008.1"/>
</dbReference>
<dbReference type="AlphaFoldDB" id="A0A2X0IV69"/>
<protein>
    <recommendedName>
        <fullName evidence="2">UspA domain-containing protein</fullName>
    </recommendedName>
</protein>
<proteinExistence type="predicted"/>
<dbReference type="Proteomes" id="UP000248889">
    <property type="component" value="Unassembled WGS sequence"/>
</dbReference>
<organism evidence="3 4">
    <name type="scientific">Streptacidiphilus pinicola</name>
    <dbReference type="NCBI Taxonomy" id="2219663"/>
    <lineage>
        <taxon>Bacteria</taxon>
        <taxon>Bacillati</taxon>
        <taxon>Actinomycetota</taxon>
        <taxon>Actinomycetes</taxon>
        <taxon>Kitasatosporales</taxon>
        <taxon>Streptomycetaceae</taxon>
        <taxon>Streptacidiphilus</taxon>
    </lineage>
</organism>
<keyword evidence="4" id="KW-1185">Reference proteome</keyword>
<evidence type="ECO:0000313" key="4">
    <source>
        <dbReference type="Proteomes" id="UP000248889"/>
    </source>
</evidence>
<reference evidence="3 4" key="1">
    <citation type="submission" date="2018-06" db="EMBL/GenBank/DDBJ databases">
        <title>Streptacidiphilus pinicola sp. nov., isolated from pine grove soil.</title>
        <authorList>
            <person name="Roh S.G."/>
            <person name="Park S."/>
            <person name="Kim M.-K."/>
            <person name="Yun B.-R."/>
            <person name="Park J."/>
            <person name="Kim M.J."/>
            <person name="Kim Y.S."/>
            <person name="Kim S.B."/>
        </authorList>
    </citation>
    <scope>NUCLEOTIDE SEQUENCE [LARGE SCALE GENOMIC DNA]</scope>
    <source>
        <strain evidence="3 4">MMS16-CNU450</strain>
    </source>
</reference>
<dbReference type="SUPFAM" id="SSF52402">
    <property type="entry name" value="Adenine nucleotide alpha hydrolases-like"/>
    <property type="match status" value="1"/>
</dbReference>
<dbReference type="EMBL" id="QKYN01000008">
    <property type="protein sequence ID" value="RAG87311.1"/>
    <property type="molecule type" value="Genomic_DNA"/>
</dbReference>
<dbReference type="InterPro" id="IPR006016">
    <property type="entry name" value="UspA"/>
</dbReference>
<evidence type="ECO:0000313" key="3">
    <source>
        <dbReference type="EMBL" id="RAG87311.1"/>
    </source>
</evidence>
<dbReference type="Gene3D" id="3.40.50.620">
    <property type="entry name" value="HUPs"/>
    <property type="match status" value="1"/>
</dbReference>
<name>A0A2X0IV69_9ACTN</name>
<evidence type="ECO:0000259" key="2">
    <source>
        <dbReference type="Pfam" id="PF00582"/>
    </source>
</evidence>
<dbReference type="InterPro" id="IPR014729">
    <property type="entry name" value="Rossmann-like_a/b/a_fold"/>
</dbReference>
<comment type="caution">
    <text evidence="3">The sequence shown here is derived from an EMBL/GenBank/DDBJ whole genome shotgun (WGS) entry which is preliminary data.</text>
</comment>
<evidence type="ECO:0000256" key="1">
    <source>
        <dbReference type="SAM" id="MobiDB-lite"/>
    </source>
</evidence>
<dbReference type="OrthoDB" id="3472822at2"/>
<feature type="domain" description="UspA" evidence="2">
    <location>
        <begin position="8"/>
        <end position="156"/>
    </location>
</feature>
<gene>
    <name evidence="3" type="ORF">DN069_01945</name>
</gene>
<accession>A0A2X0IV69</accession>